<dbReference type="Pfam" id="PF21010">
    <property type="entry name" value="HA2_C"/>
    <property type="match status" value="1"/>
</dbReference>
<dbReference type="FunFam" id="3.40.50.300:FF:000575">
    <property type="entry name" value="ATP-dependent helicase hrpA"/>
    <property type="match status" value="1"/>
</dbReference>
<proteinExistence type="inferred from homology"/>
<evidence type="ECO:0000256" key="4">
    <source>
        <dbReference type="ARBA" id="ARBA00022801"/>
    </source>
</evidence>
<dbReference type="GO" id="GO:0016787">
    <property type="term" value="F:hydrolase activity"/>
    <property type="evidence" value="ECO:0007669"/>
    <property type="project" value="UniProtKB-KW"/>
</dbReference>
<dbReference type="EC" id="3.6.4.13" evidence="2"/>
<evidence type="ECO:0000256" key="1">
    <source>
        <dbReference type="ARBA" id="ARBA00008792"/>
    </source>
</evidence>
<dbReference type="InterPro" id="IPR024590">
    <property type="entry name" value="HrpA_C"/>
</dbReference>
<dbReference type="GO" id="GO:0005524">
    <property type="term" value="F:ATP binding"/>
    <property type="evidence" value="ECO:0007669"/>
    <property type="project" value="UniProtKB-KW"/>
</dbReference>
<dbReference type="EMBL" id="FNJR01000007">
    <property type="protein sequence ID" value="SDP67805.1"/>
    <property type="molecule type" value="Genomic_DNA"/>
</dbReference>
<dbReference type="GO" id="GO:0003723">
    <property type="term" value="F:RNA binding"/>
    <property type="evidence" value="ECO:0007669"/>
    <property type="project" value="TreeGrafter"/>
</dbReference>
<dbReference type="FunFam" id="1.20.120.1080:FF:000005">
    <property type="entry name" value="ATP-dependent helicase HrpA"/>
    <property type="match status" value="1"/>
</dbReference>
<dbReference type="PROSITE" id="PS51194">
    <property type="entry name" value="HELICASE_CTER"/>
    <property type="match status" value="1"/>
</dbReference>
<keyword evidence="11" id="KW-1185">Reference proteome</keyword>
<sequence>MATAPVSPSLSELRDRLTDLMPQDHRRLRRRIEGAHKIRDQEALRGVVAEISADITAAHERVTRRRERLPEITYPEELPVTARREDLMTAIRDNQVVIVAGETGSGKTTQLPKMCLELGRGILGSIGHTQPRRLAARTVAERVAAELDTEVGGAVGYQVRFTERAGEDTLVKQMTDGILLAEIQRDRLLRRYDTLIIDEAHERSLNIDFILGYVKQILPKRPDLKVIITSATIDPERFSRHFDDAPIVEVSGRTYPVEVRYRPLVDDSDELEDVERDQITAIGDAVDELCAEGPGDILVFLSGEREIRDTAEALEQRKPASTEVLPLYARLSSAEQRRVFQRHSTRRIVLATNVAETSLTVPGIKYVIDPGTARISRYSYRTRVQRLPIEPISQASANQRKGRCGRESEGICIRLYSERDFLDRQEFTDPEILRTNLASVILRMTSLGLGDVASFPFVEPPDRRQITDGVNLLHELGALEQPTKRGKQDNQRLTRIGSKLAQLPIDPRLARMIVEAETNGCVHETMVIAAGLSIQDPRERPAEHQQAADQRHARFANKQSDFLAYLNLWQYLREQRGELSGSRFRRMCREEYLNYLRVREWQDLYGQLRQMVNSLDISINDQPADEDRIHQSLLAGLLSHIGLKDTERKSGSNRRSASEYLGARGAKFAIFPGSALFKKQPQWVMAAELVETSKLWARTVAKVEPAWIERLAGHLVKRHYSEPHWEKDKGAVMAYERVTLYGVPLVAGRKVNYGRIEPELCRELFIRHALVEGDWDTRHEFFHTNRRLLAEVEELEQRARRRDIVVDDDTLYDFYDQRVGAEVVSARHFDTWWKKVRGERPDLLTFPRSLLFNETSADVSDTDYPDFWQQGRHRLRLSYQFEPGSDADGVTVHVPLAVLNQLGPGGFDWQIPGLREELVTSLLKTLPKQWRREFVPVPDHAKAVLARLRPHEEPLLEALSNELRRMTGVTVPPEAWDPQRVPDHLRMTFRVVDGDGDGGEERVLAEGKDLEELAERLRPRLRAEISAAAETIERHGLREWDFGKLPGTFERQRNGQVVKAYPALVDEGDSVGIRAFDTAAEQREQQRRGARRLVLLNLPSPAKFLRRQLTNSAKLVFGRSPHGDQERLFEDCIACAADVLIEQAGGVPSDQEAFDRVVQRVRAGLNETSAHVVSAVERILTTQQRVESEVEGTRSLSADAAEDIRTQLSNLVYPGFVTDAGWWRLADLRRYLSAVSYRLQKVAHHPARDRDLMDRVRAVERRYQEMLDSLGEGEPVGEQLWSIGWMIEELRVSYFAQELGTPRSISEKRIHRAMDKLRS</sequence>
<organism evidence="10 11">
    <name type="scientific">Actinopolyspora xinjiangensis</name>
    <dbReference type="NCBI Taxonomy" id="405564"/>
    <lineage>
        <taxon>Bacteria</taxon>
        <taxon>Bacillati</taxon>
        <taxon>Actinomycetota</taxon>
        <taxon>Actinomycetes</taxon>
        <taxon>Actinopolysporales</taxon>
        <taxon>Actinopolysporaceae</taxon>
        <taxon>Actinopolyspora</taxon>
    </lineage>
</organism>
<dbReference type="Proteomes" id="UP000199497">
    <property type="component" value="Unassembled WGS sequence"/>
</dbReference>
<dbReference type="NCBIfam" id="NF008348">
    <property type="entry name" value="PRK11131.1"/>
    <property type="match status" value="1"/>
</dbReference>
<dbReference type="SUPFAM" id="SSF52540">
    <property type="entry name" value="P-loop containing nucleoside triphosphate hydrolases"/>
    <property type="match status" value="1"/>
</dbReference>
<dbReference type="Gene3D" id="3.40.50.300">
    <property type="entry name" value="P-loop containing nucleotide triphosphate hydrolases"/>
    <property type="match status" value="2"/>
</dbReference>
<dbReference type="InterPro" id="IPR011545">
    <property type="entry name" value="DEAD/DEAH_box_helicase_dom"/>
</dbReference>
<dbReference type="InterPro" id="IPR003593">
    <property type="entry name" value="AAA+_ATPase"/>
</dbReference>
<protein>
    <recommendedName>
        <fullName evidence="2">RNA helicase</fullName>
        <ecNumber evidence="2">3.6.4.13</ecNumber>
    </recommendedName>
</protein>
<dbReference type="InterPro" id="IPR010222">
    <property type="entry name" value="RNA_helicase_HrpA"/>
</dbReference>
<keyword evidence="3" id="KW-0547">Nucleotide-binding</keyword>
<dbReference type="InterPro" id="IPR027417">
    <property type="entry name" value="P-loop_NTPase"/>
</dbReference>
<dbReference type="Pfam" id="PF00271">
    <property type="entry name" value="Helicase_C"/>
    <property type="match status" value="1"/>
</dbReference>
<dbReference type="InterPro" id="IPR014001">
    <property type="entry name" value="Helicase_ATP-bd"/>
</dbReference>
<accession>A0A1H0UNZ7</accession>
<dbReference type="SMART" id="SM00487">
    <property type="entry name" value="DEXDc"/>
    <property type="match status" value="1"/>
</dbReference>
<dbReference type="GO" id="GO:0003724">
    <property type="term" value="F:RNA helicase activity"/>
    <property type="evidence" value="ECO:0007669"/>
    <property type="project" value="UniProtKB-EC"/>
</dbReference>
<comment type="catalytic activity">
    <reaction evidence="7">
        <text>ATP + H2O = ADP + phosphate + H(+)</text>
        <dbReference type="Rhea" id="RHEA:13065"/>
        <dbReference type="ChEBI" id="CHEBI:15377"/>
        <dbReference type="ChEBI" id="CHEBI:15378"/>
        <dbReference type="ChEBI" id="CHEBI:30616"/>
        <dbReference type="ChEBI" id="CHEBI:43474"/>
        <dbReference type="ChEBI" id="CHEBI:456216"/>
        <dbReference type="EC" id="3.6.4.13"/>
    </reaction>
</comment>
<dbReference type="CDD" id="cd17989">
    <property type="entry name" value="DEXHc_HrpA"/>
    <property type="match status" value="1"/>
</dbReference>
<keyword evidence="4" id="KW-0378">Hydrolase</keyword>
<feature type="domain" description="Helicase C-terminal" evidence="9">
    <location>
        <begin position="281"/>
        <end position="448"/>
    </location>
</feature>
<evidence type="ECO:0000256" key="2">
    <source>
        <dbReference type="ARBA" id="ARBA00012552"/>
    </source>
</evidence>
<reference evidence="11" key="1">
    <citation type="submission" date="2016-10" db="EMBL/GenBank/DDBJ databases">
        <authorList>
            <person name="Varghese N."/>
            <person name="Submissions S."/>
        </authorList>
    </citation>
    <scope>NUCLEOTIDE SEQUENCE [LARGE SCALE GENOMIC DNA]</scope>
    <source>
        <strain evidence="11">DSM 46732</strain>
    </source>
</reference>
<evidence type="ECO:0000256" key="5">
    <source>
        <dbReference type="ARBA" id="ARBA00022806"/>
    </source>
</evidence>
<evidence type="ECO:0000313" key="11">
    <source>
        <dbReference type="Proteomes" id="UP000199497"/>
    </source>
</evidence>
<dbReference type="InterPro" id="IPR001650">
    <property type="entry name" value="Helicase_C-like"/>
</dbReference>
<gene>
    <name evidence="10" type="ORF">SAMN04487905_10747</name>
</gene>
<dbReference type="CDD" id="cd18791">
    <property type="entry name" value="SF2_C_RHA"/>
    <property type="match status" value="1"/>
</dbReference>
<dbReference type="NCBIfam" id="TIGR01967">
    <property type="entry name" value="DEAH_box_HrpA"/>
    <property type="match status" value="1"/>
</dbReference>
<dbReference type="RefSeq" id="WP_092601695.1">
    <property type="nucleotide sequence ID" value="NZ_FNJR01000007.1"/>
</dbReference>
<keyword evidence="5 10" id="KW-0347">Helicase</keyword>
<dbReference type="InterPro" id="IPR007502">
    <property type="entry name" value="Helicase-assoc_dom"/>
</dbReference>
<dbReference type="Gene3D" id="1.20.120.1080">
    <property type="match status" value="1"/>
</dbReference>
<dbReference type="OrthoDB" id="9805617at2"/>
<dbReference type="PANTHER" id="PTHR18934:SF99">
    <property type="entry name" value="ATP-DEPENDENT RNA HELICASE DHX37-RELATED"/>
    <property type="match status" value="1"/>
</dbReference>
<comment type="similarity">
    <text evidence="1">Belongs to the DEAD box helicase family. DEAH subfamily.</text>
</comment>
<dbReference type="FunFam" id="3.40.50.300:FF:000439">
    <property type="entry name" value="ATP-dependent RNA helicase HrpA"/>
    <property type="match status" value="1"/>
</dbReference>
<keyword evidence="6" id="KW-0067">ATP-binding</keyword>
<dbReference type="SMART" id="SM00490">
    <property type="entry name" value="HELICc"/>
    <property type="match status" value="1"/>
</dbReference>
<dbReference type="Pfam" id="PF11898">
    <property type="entry name" value="DUF3418"/>
    <property type="match status" value="1"/>
</dbReference>
<evidence type="ECO:0000259" key="8">
    <source>
        <dbReference type="PROSITE" id="PS51192"/>
    </source>
</evidence>
<dbReference type="PROSITE" id="PS51192">
    <property type="entry name" value="HELICASE_ATP_BIND_1"/>
    <property type="match status" value="1"/>
</dbReference>
<name>A0A1H0UNZ7_9ACTN</name>
<evidence type="ECO:0000256" key="7">
    <source>
        <dbReference type="ARBA" id="ARBA00047984"/>
    </source>
</evidence>
<evidence type="ECO:0000313" key="10">
    <source>
        <dbReference type="EMBL" id="SDP67805.1"/>
    </source>
</evidence>
<evidence type="ECO:0000256" key="6">
    <source>
        <dbReference type="ARBA" id="ARBA00022840"/>
    </source>
</evidence>
<dbReference type="InterPro" id="IPR011709">
    <property type="entry name" value="DEAD-box_helicase_OB_fold"/>
</dbReference>
<evidence type="ECO:0000259" key="9">
    <source>
        <dbReference type="PROSITE" id="PS51194"/>
    </source>
</evidence>
<dbReference type="SMART" id="SM00382">
    <property type="entry name" value="AAA"/>
    <property type="match status" value="1"/>
</dbReference>
<dbReference type="Pfam" id="PF07717">
    <property type="entry name" value="OB_NTP_bind"/>
    <property type="match status" value="1"/>
</dbReference>
<dbReference type="Pfam" id="PF00270">
    <property type="entry name" value="DEAD"/>
    <property type="match status" value="1"/>
</dbReference>
<evidence type="ECO:0000256" key="3">
    <source>
        <dbReference type="ARBA" id="ARBA00022741"/>
    </source>
</evidence>
<dbReference type="STRING" id="405564.SAMN04487905_10747"/>
<dbReference type="PANTHER" id="PTHR18934">
    <property type="entry name" value="ATP-DEPENDENT RNA HELICASE"/>
    <property type="match status" value="1"/>
</dbReference>
<dbReference type="SMART" id="SM00847">
    <property type="entry name" value="HA2"/>
    <property type="match status" value="1"/>
</dbReference>
<feature type="domain" description="Helicase ATP-binding" evidence="8">
    <location>
        <begin position="88"/>
        <end position="251"/>
    </location>
</feature>